<sequence>MNAFTRDDFVTWMEQLARRPWPMTLDAFTDLAPELGWHFTGYQYSFTADFAVGTRKVVVIDNKAGDVHTISFVLAKPALEGVELLTELNDFFSSYVAAASETWGPPIRTVQGRNPIAAWTLPQACITEITRSEEKIHAKFLTPQGARFY</sequence>
<organism evidence="1 2">
    <name type="scientific">Rothia aeria</name>
    <dbReference type="NCBI Taxonomy" id="172042"/>
    <lineage>
        <taxon>Bacteria</taxon>
        <taxon>Bacillati</taxon>
        <taxon>Actinomycetota</taxon>
        <taxon>Actinomycetes</taxon>
        <taxon>Micrococcales</taxon>
        <taxon>Micrococcaceae</taxon>
        <taxon>Rothia</taxon>
    </lineage>
</organism>
<name>A0A7Z9A371_9MICC</name>
<dbReference type="EMBL" id="LR134479">
    <property type="protein sequence ID" value="VEI22271.1"/>
    <property type="molecule type" value="Genomic_DNA"/>
</dbReference>
<reference evidence="1 2" key="1">
    <citation type="submission" date="2018-12" db="EMBL/GenBank/DDBJ databases">
        <authorList>
            <consortium name="Pathogen Informatics"/>
        </authorList>
    </citation>
    <scope>NUCLEOTIDE SEQUENCE [LARGE SCALE GENOMIC DNA]</scope>
    <source>
        <strain evidence="1 2">NCTC10207</strain>
    </source>
</reference>
<dbReference type="InterPro" id="IPR046268">
    <property type="entry name" value="DUF6301"/>
</dbReference>
<evidence type="ECO:0000313" key="1">
    <source>
        <dbReference type="EMBL" id="VEI22271.1"/>
    </source>
</evidence>
<dbReference type="Proteomes" id="UP000282386">
    <property type="component" value="Chromosome"/>
</dbReference>
<proteinExistence type="predicted"/>
<dbReference type="AlphaFoldDB" id="A0A7Z9A371"/>
<protein>
    <submittedName>
        <fullName evidence="1">Uncharacterized protein</fullName>
    </submittedName>
</protein>
<dbReference type="RefSeq" id="WP_126499573.1">
    <property type="nucleotide sequence ID" value="NZ_LR134479.1"/>
</dbReference>
<gene>
    <name evidence="1" type="ORF">NCTC10207_00345</name>
</gene>
<evidence type="ECO:0000313" key="2">
    <source>
        <dbReference type="Proteomes" id="UP000282386"/>
    </source>
</evidence>
<dbReference type="Pfam" id="PF19818">
    <property type="entry name" value="DUF6301"/>
    <property type="match status" value="1"/>
</dbReference>
<accession>A0A7Z9A371</accession>